<dbReference type="Proteomes" id="UP001430954">
    <property type="component" value="Unassembled WGS sequence"/>
</dbReference>
<keyword evidence="2" id="KW-0732">Signal</keyword>
<proteinExistence type="predicted"/>
<evidence type="ECO:0000256" key="1">
    <source>
        <dbReference type="SAM" id="MobiDB-lite"/>
    </source>
</evidence>
<sequence length="280" mass="29533">MPHRSMVLLSAALLGLATAGGVHAADGRTGTTPAADAGATVDQRPARVLFVGNSHTATHSLPEIVVALARRQGVAMEVEMLTEPGHSLGDHLAGGRLQAALQRADWDWVVLQQGPSSRPESRVDLRRSVTAIAEALHGRRARIALMSVWPHRRDRASSLAAEESYRQAAAAIDACVLPVATAWRLAGSADGAPRLYQRDQLHATRAGTVLAALTVGLGVIGPDRAAPPPATGDATRPDAINELQVLREFAARAHRDEPRRCEAATTGPSTASAIDKDTLR</sequence>
<dbReference type="RefSeq" id="WP_223676880.1">
    <property type="nucleotide sequence ID" value="NZ_JAINZW010000006.1"/>
</dbReference>
<name>A0ABS7T9D6_9GAMM</name>
<feature type="chain" id="PRO_5045090071" description="SGNH/GDSL hydrolase family protein" evidence="2">
    <location>
        <begin position="25"/>
        <end position="280"/>
    </location>
</feature>
<evidence type="ECO:0000256" key="2">
    <source>
        <dbReference type="SAM" id="SignalP"/>
    </source>
</evidence>
<feature type="compositionally biased region" description="Basic and acidic residues" evidence="1">
    <location>
        <begin position="253"/>
        <end position="262"/>
    </location>
</feature>
<reference evidence="3 4" key="1">
    <citation type="submission" date="2021-09" db="EMBL/GenBank/DDBJ databases">
        <title>Lysobacter sp. 13A isolated from the river sediment.</title>
        <authorList>
            <person name="Liu H."/>
            <person name="Li S."/>
            <person name="Mao S."/>
        </authorList>
    </citation>
    <scope>NUCLEOTIDE SEQUENCE [LARGE SCALE GENOMIC DNA]</scope>
    <source>
        <strain evidence="3 4">13A</strain>
    </source>
</reference>
<evidence type="ECO:0000313" key="4">
    <source>
        <dbReference type="Proteomes" id="UP001430954"/>
    </source>
</evidence>
<organism evidence="3 4">
    <name type="scientific">Novilysobacter selenitireducens</name>
    <dbReference type="NCBI Taxonomy" id="2872639"/>
    <lineage>
        <taxon>Bacteria</taxon>
        <taxon>Pseudomonadati</taxon>
        <taxon>Pseudomonadota</taxon>
        <taxon>Gammaproteobacteria</taxon>
        <taxon>Lysobacterales</taxon>
        <taxon>Lysobacteraceae</taxon>
        <taxon>Novilysobacter</taxon>
    </lineage>
</organism>
<accession>A0ABS7T9D6</accession>
<comment type="caution">
    <text evidence="3">The sequence shown here is derived from an EMBL/GenBank/DDBJ whole genome shotgun (WGS) entry which is preliminary data.</text>
</comment>
<feature type="region of interest" description="Disordered" evidence="1">
    <location>
        <begin position="253"/>
        <end position="280"/>
    </location>
</feature>
<evidence type="ECO:0008006" key="5">
    <source>
        <dbReference type="Google" id="ProtNLM"/>
    </source>
</evidence>
<gene>
    <name evidence="3" type="ORF">K6753_12915</name>
</gene>
<dbReference type="SUPFAM" id="SSF52266">
    <property type="entry name" value="SGNH hydrolase"/>
    <property type="match status" value="1"/>
</dbReference>
<protein>
    <recommendedName>
        <fullName evidence="5">SGNH/GDSL hydrolase family protein</fullName>
    </recommendedName>
</protein>
<evidence type="ECO:0000313" key="3">
    <source>
        <dbReference type="EMBL" id="MBZ4040433.1"/>
    </source>
</evidence>
<feature type="signal peptide" evidence="2">
    <location>
        <begin position="1"/>
        <end position="24"/>
    </location>
</feature>
<dbReference type="InterPro" id="IPR036514">
    <property type="entry name" value="SGNH_hydro_sf"/>
</dbReference>
<dbReference type="Gene3D" id="3.40.50.1110">
    <property type="entry name" value="SGNH hydrolase"/>
    <property type="match status" value="1"/>
</dbReference>
<dbReference type="EMBL" id="JAINZW010000006">
    <property type="protein sequence ID" value="MBZ4040433.1"/>
    <property type="molecule type" value="Genomic_DNA"/>
</dbReference>
<keyword evidence="4" id="KW-1185">Reference proteome</keyword>